<feature type="domain" description="N-acetyltransferase" evidence="1">
    <location>
        <begin position="72"/>
        <end position="211"/>
    </location>
</feature>
<dbReference type="SUPFAM" id="SSF55729">
    <property type="entry name" value="Acyl-CoA N-acyltransferases (Nat)"/>
    <property type="match status" value="1"/>
</dbReference>
<dbReference type="InterPro" id="IPR016181">
    <property type="entry name" value="Acyl_CoA_acyltransferase"/>
</dbReference>
<organism evidence="2 3">
    <name type="scientific">Streptomyces scabichelini</name>
    <dbReference type="NCBI Taxonomy" id="2711217"/>
    <lineage>
        <taxon>Bacteria</taxon>
        <taxon>Bacillati</taxon>
        <taxon>Actinomycetota</taxon>
        <taxon>Actinomycetes</taxon>
        <taxon>Kitasatosporales</taxon>
        <taxon>Streptomycetaceae</taxon>
        <taxon>Streptomyces</taxon>
    </lineage>
</organism>
<reference evidence="2 3" key="1">
    <citation type="submission" date="2020-02" db="EMBL/GenBank/DDBJ databases">
        <title>Whole-genome analyses of novel actinobacteria.</title>
        <authorList>
            <person name="Sahin N."/>
            <person name="Gencbay T."/>
        </authorList>
    </citation>
    <scope>NUCLEOTIDE SEQUENCE [LARGE SCALE GENOMIC DNA]</scope>
    <source>
        <strain evidence="2 3">HC44</strain>
    </source>
</reference>
<dbReference type="RefSeq" id="WP_165266794.1">
    <property type="nucleotide sequence ID" value="NZ_JAAKZY010000186.1"/>
</dbReference>
<keyword evidence="2" id="KW-0808">Transferase</keyword>
<dbReference type="AlphaFoldDB" id="A0A6G4VGX1"/>
<dbReference type="Gene3D" id="3.40.630.30">
    <property type="match status" value="1"/>
</dbReference>
<dbReference type="Proteomes" id="UP000472335">
    <property type="component" value="Unassembled WGS sequence"/>
</dbReference>
<gene>
    <name evidence="2" type="ORF">G5C60_38840</name>
</gene>
<dbReference type="Pfam" id="PF13302">
    <property type="entry name" value="Acetyltransf_3"/>
    <property type="match status" value="1"/>
</dbReference>
<evidence type="ECO:0000313" key="2">
    <source>
        <dbReference type="EMBL" id="NGO13398.1"/>
    </source>
</evidence>
<evidence type="ECO:0000313" key="3">
    <source>
        <dbReference type="Proteomes" id="UP000472335"/>
    </source>
</evidence>
<accession>A0A6G4VGX1</accession>
<proteinExistence type="predicted"/>
<name>A0A6G4VGX1_9ACTN</name>
<dbReference type="EMBL" id="JAAKZY010000186">
    <property type="protein sequence ID" value="NGO13398.1"/>
    <property type="molecule type" value="Genomic_DNA"/>
</dbReference>
<keyword evidence="3" id="KW-1185">Reference proteome</keyword>
<protein>
    <submittedName>
        <fullName evidence="2">GNAT family N-acetyltransferase</fullName>
    </submittedName>
</protein>
<sequence>MTKNGAVPEIAGQSSNLRLWSAGSTREPLSTVSALPTSSPPLRPPPLQIATRTNRVTLSRTGLVEHLDKVNEMHARCSPASLYARYRGVRRALAKRDWEHLCDPANGTTMITVPLDDPYRIIAVTHLMRTTTPHVRELGILVEDSWQGQGLGTALARCMVDFARTQLLDCQAIRAMTSRDNQRSMSILRWLGAQFKGASGSTIDALIRVEN</sequence>
<comment type="caution">
    <text evidence="2">The sequence shown here is derived from an EMBL/GenBank/DDBJ whole genome shotgun (WGS) entry which is preliminary data.</text>
</comment>
<dbReference type="InterPro" id="IPR000182">
    <property type="entry name" value="GNAT_dom"/>
</dbReference>
<dbReference type="GO" id="GO:0016747">
    <property type="term" value="F:acyltransferase activity, transferring groups other than amino-acyl groups"/>
    <property type="evidence" value="ECO:0007669"/>
    <property type="project" value="InterPro"/>
</dbReference>
<evidence type="ECO:0000259" key="1">
    <source>
        <dbReference type="PROSITE" id="PS51186"/>
    </source>
</evidence>
<dbReference type="PROSITE" id="PS51186">
    <property type="entry name" value="GNAT"/>
    <property type="match status" value="1"/>
</dbReference>